<dbReference type="InterPro" id="IPR011006">
    <property type="entry name" value="CheY-like_superfamily"/>
</dbReference>
<feature type="compositionally biased region" description="Low complexity" evidence="2">
    <location>
        <begin position="661"/>
        <end position="670"/>
    </location>
</feature>
<feature type="compositionally biased region" description="Low complexity" evidence="2">
    <location>
        <begin position="799"/>
        <end position="811"/>
    </location>
</feature>
<evidence type="ECO:0000259" key="3">
    <source>
        <dbReference type="PROSITE" id="PS50110"/>
    </source>
</evidence>
<accession>A0A4P2Q116</accession>
<feature type="compositionally biased region" description="Basic and acidic residues" evidence="2">
    <location>
        <begin position="450"/>
        <end position="465"/>
    </location>
</feature>
<feature type="compositionally biased region" description="Low complexity" evidence="2">
    <location>
        <begin position="858"/>
        <end position="893"/>
    </location>
</feature>
<proteinExistence type="predicted"/>
<feature type="compositionally biased region" description="Low complexity" evidence="2">
    <location>
        <begin position="436"/>
        <end position="449"/>
    </location>
</feature>
<dbReference type="Proteomes" id="UP000295781">
    <property type="component" value="Chromosome"/>
</dbReference>
<dbReference type="InterPro" id="IPR025497">
    <property type="entry name" value="PatA-like_N"/>
</dbReference>
<dbReference type="Gene3D" id="3.40.50.2300">
    <property type="match status" value="1"/>
</dbReference>
<organism evidence="4 5">
    <name type="scientific">Sorangium cellulosum</name>
    <name type="common">Polyangium cellulosum</name>
    <dbReference type="NCBI Taxonomy" id="56"/>
    <lineage>
        <taxon>Bacteria</taxon>
        <taxon>Pseudomonadati</taxon>
        <taxon>Myxococcota</taxon>
        <taxon>Polyangia</taxon>
        <taxon>Polyangiales</taxon>
        <taxon>Polyangiaceae</taxon>
        <taxon>Sorangium</taxon>
    </lineage>
</organism>
<dbReference type="AlphaFoldDB" id="A0A4P2Q116"/>
<name>A0A4P2Q116_SORCE</name>
<dbReference type="PROSITE" id="PS50110">
    <property type="entry name" value="RESPONSE_REGULATORY"/>
    <property type="match status" value="1"/>
</dbReference>
<evidence type="ECO:0000313" key="5">
    <source>
        <dbReference type="Proteomes" id="UP000295781"/>
    </source>
</evidence>
<evidence type="ECO:0000256" key="2">
    <source>
        <dbReference type="SAM" id="MobiDB-lite"/>
    </source>
</evidence>
<feature type="compositionally biased region" description="Basic and acidic residues" evidence="2">
    <location>
        <begin position="551"/>
        <end position="562"/>
    </location>
</feature>
<dbReference type="PANTHER" id="PTHR36304:SF4">
    <property type="entry name" value="DUF4388 DOMAIN-CONTAINING PROTEIN"/>
    <property type="match status" value="1"/>
</dbReference>
<feature type="region of interest" description="Disordered" evidence="2">
    <location>
        <begin position="381"/>
        <end position="738"/>
    </location>
</feature>
<feature type="compositionally biased region" description="Pro residues" evidence="2">
    <location>
        <begin position="847"/>
        <end position="857"/>
    </location>
</feature>
<protein>
    <recommendedName>
        <fullName evidence="3">Response regulatory domain-containing protein</fullName>
    </recommendedName>
</protein>
<feature type="modified residue" description="4-aspartylphosphate" evidence="1">
    <location>
        <position position="54"/>
    </location>
</feature>
<gene>
    <name evidence="4" type="ORF">SOCEGT47_034050</name>
</gene>
<dbReference type="RefSeq" id="WP_129347977.1">
    <property type="nucleotide sequence ID" value="NZ_CP012670.1"/>
</dbReference>
<dbReference type="OrthoDB" id="5504293at2"/>
<dbReference type="PANTHER" id="PTHR36304">
    <property type="entry name" value="DOMAIN GTPASE-ACTIVATING PROTEIN, PUTATIVE-RELATED-RELATED"/>
    <property type="match status" value="1"/>
</dbReference>
<feature type="compositionally biased region" description="Low complexity" evidence="2">
    <location>
        <begin position="824"/>
        <end position="846"/>
    </location>
</feature>
<evidence type="ECO:0000313" key="4">
    <source>
        <dbReference type="EMBL" id="AUX22889.1"/>
    </source>
</evidence>
<dbReference type="InterPro" id="IPR001789">
    <property type="entry name" value="Sig_transdc_resp-reg_receiver"/>
</dbReference>
<dbReference type="Pfam" id="PF00072">
    <property type="entry name" value="Response_reg"/>
    <property type="match status" value="1"/>
</dbReference>
<feature type="domain" description="Response regulatory" evidence="3">
    <location>
        <begin position="5"/>
        <end position="121"/>
    </location>
</feature>
<dbReference type="SMART" id="SM00448">
    <property type="entry name" value="REC"/>
    <property type="match status" value="1"/>
</dbReference>
<feature type="compositionally biased region" description="Low complexity" evidence="2">
    <location>
        <begin position="578"/>
        <end position="599"/>
    </location>
</feature>
<feature type="region of interest" description="Disordered" evidence="2">
    <location>
        <begin position="766"/>
        <end position="896"/>
    </location>
</feature>
<feature type="region of interest" description="Disordered" evidence="2">
    <location>
        <begin position="325"/>
        <end position="361"/>
    </location>
</feature>
<keyword evidence="1" id="KW-0597">Phosphoprotein</keyword>
<reference evidence="4 5" key="1">
    <citation type="submission" date="2015-09" db="EMBL/GenBank/DDBJ databases">
        <title>Sorangium comparison.</title>
        <authorList>
            <person name="Zaburannyi N."/>
            <person name="Bunk B."/>
            <person name="Overmann J."/>
            <person name="Mueller R."/>
        </authorList>
    </citation>
    <scope>NUCLEOTIDE SEQUENCE [LARGE SCALE GENOMIC DNA]</scope>
    <source>
        <strain evidence="4 5">So ceGT47</strain>
    </source>
</reference>
<dbReference type="SUPFAM" id="SSF52172">
    <property type="entry name" value="CheY-like"/>
    <property type="match status" value="1"/>
</dbReference>
<dbReference type="EMBL" id="CP012670">
    <property type="protein sequence ID" value="AUX22889.1"/>
    <property type="molecule type" value="Genomic_DNA"/>
</dbReference>
<dbReference type="GO" id="GO:0000160">
    <property type="term" value="P:phosphorelay signal transduction system"/>
    <property type="evidence" value="ECO:0007669"/>
    <property type="project" value="InterPro"/>
</dbReference>
<evidence type="ECO:0000256" key="1">
    <source>
        <dbReference type="PROSITE-ProRule" id="PRU00169"/>
    </source>
</evidence>
<dbReference type="Pfam" id="PF14332">
    <property type="entry name" value="DUF4388"/>
    <property type="match status" value="1"/>
</dbReference>
<sequence>MAKQQLLLVDADPRSVRVLEVSLKKAGYSVTTAMDGADALAKLEVSTPDLVLSDTRLPNVDGYALVRKMKERADWASIPVVFLTSQRSIEDKIRGLELGVEDYLTKPIFVRELIARVTLLLARRTREGITTRHFASTGRTRFSGSILDMNVVDLLQTFEVSRKSGIVHLSHGDHEAQVYFREGKVVDATLGRLCGEEAVYRALLWNEGTFEVEFCKVDNPDVIETSTQGLLMEGMRRVDEWGRLLEALPSLSTVFEVDSEELLERLNEIPDELNGILRLFDGRRTLMQVVDASPFEDLSTLSTISKLYFEGLLIPAAALPPDDVVPSEPETAFHDDLSPLSSLSGARRSFDPDGGAGQAGAEDLEDAAVVPAPLSTRASPAVLPRLRSASEAPAPPGDLEAEAAARPVTTRSAMLGASPRAGSAIAPRPAGAGEGRPASEPPRSAASSRIEVERAARARKEREAGDSDAPPASMEEAPLTRPLVTPRGFAQRPRAAQGDRPLATGKSERPLATGKSDRPLAASKSDRPLAASKSDRPLAASKSDRPLAANRSDRPLASKSDRPSASVAPTEQRGGSRPPEALAAPPPESAAEQGAAPPAAEERPAPASTIPTLRPRPPSDAPPAVAIPRDTPRPRALQPDPATPAEPLRSEAAAAPPHPAPAGDAPAGDAQTSSLGTAPDDASPSDAGPISESERFFFRGEGAPEGGVAQGASSSAEDIDTTAGAVEASLWRPPQQEARRARLARIVAGLVTALAIGGAGVWLISRTRRPAPPPHVEAPMEAELPAATMTASTAKEGEPIAAPEGEPATAPEGERSDAPALSVPGPAESSARAPAEPAPESAGAPAGAPPAKRPPAPVVAAPQPIAPSTAGRPAAPAREQARAAPPAPAEEGGSLSARVMRALEAGQAARAVQLAQQLTAASPGSASAWHLRGAAEQSAGRGGRASFRKCAELSSPDSPLGAECRALAGMP</sequence>